<feature type="region of interest" description="Disordered" evidence="1">
    <location>
        <begin position="1"/>
        <end position="239"/>
    </location>
</feature>
<name>A0A6J4N3L4_9ACTN</name>
<feature type="region of interest" description="Disordered" evidence="1">
    <location>
        <begin position="317"/>
        <end position="355"/>
    </location>
</feature>
<accession>A0A6J4N3L4</accession>
<evidence type="ECO:0000313" key="2">
    <source>
        <dbReference type="EMBL" id="CAA9373301.1"/>
    </source>
</evidence>
<keyword evidence="2" id="KW-0456">Lyase</keyword>
<feature type="non-terminal residue" evidence="2">
    <location>
        <position position="473"/>
    </location>
</feature>
<sequence length="473" mass="52964">VRLPVRRPLPRQPDASADRPLPGRGPGRAAGDGERGGPVLGDRQVLGDDVLRRPRALPLPQRGLLDVRARERAPARHVPQRHAVRGRDHRDGAGPHARRRRRGRHARRDGHQRRQREHPARRAGLPRARRPEPRQPAPRDHSSQLRQAGDRSPGVRQGVPPARGRAAHGPRGRRLDPRGPSRRGCPGRRPDDRDPGLGLQLRLRDDRPDRRARAGRPRGRRRAARRRLPGRVHPPLRQGARLRRTAVRLPGARCHEHLRGHPQVRLLAQGHLDAAVPRQGLPQRAVLPPPRLERRQVHVAGDRGLPLRWPARRDLGCDGPVRPAGLPRLRTRDLRDRRPDEGVGAQPPGAADPGQSHVLLQLHLGRLRHLPRQRPPAVARLAAQRPAVPQRDPPGRHASADPAGCRGPVRGRPCRRGRAREEAACSGSRGRERRGLRRRRGRAHRRGRGVHRRRDERHAGHPAERPSGPGTRV</sequence>
<dbReference type="EC" id="4.1.2.27" evidence="2"/>
<feature type="compositionally biased region" description="Basic residues" evidence="1">
    <location>
        <begin position="213"/>
        <end position="230"/>
    </location>
</feature>
<protein>
    <submittedName>
        <fullName evidence="2">Pyridoxal-dependent decarboxylase conserved domain</fullName>
        <ecNumber evidence="2">4.1.2.27</ecNumber>
    </submittedName>
</protein>
<dbReference type="EMBL" id="CADCUK010000103">
    <property type="protein sequence ID" value="CAA9373301.1"/>
    <property type="molecule type" value="Genomic_DNA"/>
</dbReference>
<feature type="compositionally biased region" description="Basic and acidic residues" evidence="1">
    <location>
        <begin position="330"/>
        <end position="341"/>
    </location>
</feature>
<feature type="compositionally biased region" description="Basic residues" evidence="1">
    <location>
        <begin position="431"/>
        <end position="455"/>
    </location>
</feature>
<feature type="compositionally biased region" description="Low complexity" evidence="1">
    <location>
        <begin position="402"/>
        <end position="411"/>
    </location>
</feature>
<feature type="compositionally biased region" description="Basic and acidic residues" evidence="1">
    <location>
        <begin position="129"/>
        <end position="143"/>
    </location>
</feature>
<dbReference type="GO" id="GO:0008117">
    <property type="term" value="F:sphinganine-1-phosphate aldolase activity"/>
    <property type="evidence" value="ECO:0007669"/>
    <property type="project" value="UniProtKB-EC"/>
</dbReference>
<proteinExistence type="predicted"/>
<organism evidence="2">
    <name type="scientific">uncultured Nocardioidaceae bacterium</name>
    <dbReference type="NCBI Taxonomy" id="253824"/>
    <lineage>
        <taxon>Bacteria</taxon>
        <taxon>Bacillati</taxon>
        <taxon>Actinomycetota</taxon>
        <taxon>Actinomycetes</taxon>
        <taxon>Propionibacteriales</taxon>
        <taxon>Nocardioidaceae</taxon>
        <taxon>environmental samples</taxon>
    </lineage>
</organism>
<reference evidence="2" key="1">
    <citation type="submission" date="2020-02" db="EMBL/GenBank/DDBJ databases">
        <authorList>
            <person name="Meier V. D."/>
        </authorList>
    </citation>
    <scope>NUCLEOTIDE SEQUENCE</scope>
    <source>
        <strain evidence="2">AVDCRST_MAG47</strain>
    </source>
</reference>
<feature type="region of interest" description="Disordered" evidence="1">
    <location>
        <begin position="375"/>
        <end position="473"/>
    </location>
</feature>
<dbReference type="AlphaFoldDB" id="A0A6J4N3L4"/>
<feature type="compositionally biased region" description="Basic residues" evidence="1">
    <location>
        <begin position="96"/>
        <end position="121"/>
    </location>
</feature>
<gene>
    <name evidence="2" type="ORF">AVDCRST_MAG47-1409</name>
</gene>
<feature type="compositionally biased region" description="Basic and acidic residues" evidence="1">
    <location>
        <begin position="202"/>
        <end position="212"/>
    </location>
</feature>
<evidence type="ECO:0000256" key="1">
    <source>
        <dbReference type="SAM" id="MobiDB-lite"/>
    </source>
</evidence>
<feature type="non-terminal residue" evidence="2">
    <location>
        <position position="1"/>
    </location>
</feature>
<feature type="compositionally biased region" description="Basic and acidic residues" evidence="1">
    <location>
        <begin position="65"/>
        <end position="74"/>
    </location>
</feature>